<evidence type="ECO:0000313" key="2">
    <source>
        <dbReference type="EMBL" id="RAO35928.1"/>
    </source>
</evidence>
<evidence type="ECO:0000256" key="1">
    <source>
        <dbReference type="SAM" id="MobiDB-lite"/>
    </source>
</evidence>
<feature type="region of interest" description="Disordered" evidence="1">
    <location>
        <begin position="1"/>
        <end position="23"/>
    </location>
</feature>
<gene>
    <name evidence="2" type="ORF">PSN13_02352</name>
</gene>
<dbReference type="AlphaFoldDB" id="A0A328NXV6"/>
<evidence type="ECO:0000313" key="3">
    <source>
        <dbReference type="Proteomes" id="UP000249419"/>
    </source>
</evidence>
<accession>A0A328NXV6</accession>
<name>A0A328NXV6_9ACTN</name>
<protein>
    <submittedName>
        <fullName evidence="2">Uncharacterized protein</fullName>
    </submittedName>
</protein>
<organism evidence="2 3">
    <name type="scientific">Micromonospora saelicesensis</name>
    <dbReference type="NCBI Taxonomy" id="285676"/>
    <lineage>
        <taxon>Bacteria</taxon>
        <taxon>Bacillati</taxon>
        <taxon>Actinomycetota</taxon>
        <taxon>Actinomycetes</taxon>
        <taxon>Micromonosporales</taxon>
        <taxon>Micromonosporaceae</taxon>
        <taxon>Micromonospora</taxon>
    </lineage>
</organism>
<proteinExistence type="predicted"/>
<reference evidence="2 3" key="1">
    <citation type="submission" date="2018-03" db="EMBL/GenBank/DDBJ databases">
        <title>Defining the species Micromonospora saelicesensis and Micromonospora noduli under the framework of genomics.</title>
        <authorList>
            <person name="Riesco R."/>
            <person name="Trujillo M.E."/>
        </authorList>
    </citation>
    <scope>NUCLEOTIDE SEQUENCE [LARGE SCALE GENOMIC DNA]</scope>
    <source>
        <strain evidence="2 3">PSN13</strain>
    </source>
</reference>
<dbReference type="Proteomes" id="UP000249419">
    <property type="component" value="Unassembled WGS sequence"/>
</dbReference>
<dbReference type="RefSeq" id="WP_220090720.1">
    <property type="nucleotide sequence ID" value="NZ_PYAG01000009.1"/>
</dbReference>
<dbReference type="EMBL" id="PYAG01000009">
    <property type="protein sequence ID" value="RAO35928.1"/>
    <property type="molecule type" value="Genomic_DNA"/>
</dbReference>
<comment type="caution">
    <text evidence="2">The sequence shown here is derived from an EMBL/GenBank/DDBJ whole genome shotgun (WGS) entry which is preliminary data.</text>
</comment>
<sequence length="188" mass="21230">MPDHLRRQELVSGGHRRERAVPDTDPVIRLPHAASGLSKATWTDADFPNMGWHDCRIHAVSIGVDDTLAPARLLLDLDYIVRWVQPAGEERHFTFWIAPATLVFEGAWNIDGKLGPLHDLMEIADLHRLESPDSSPEPLWHIEGQNFDLRLRAAGYTQFLRMPPQHVPQQILTPAERAGISFAEQPFA</sequence>